<dbReference type="PANTHER" id="PTHR34285">
    <property type="entry name" value="OS08G0510800 PROTEIN"/>
    <property type="match status" value="1"/>
</dbReference>
<proteinExistence type="predicted"/>
<feature type="region of interest" description="Disordered" evidence="1">
    <location>
        <begin position="127"/>
        <end position="151"/>
    </location>
</feature>
<feature type="region of interest" description="Disordered" evidence="1">
    <location>
        <begin position="345"/>
        <end position="384"/>
    </location>
</feature>
<name>A0A067L9P3_JATCU</name>
<feature type="compositionally biased region" description="Low complexity" evidence="1">
    <location>
        <begin position="130"/>
        <end position="140"/>
    </location>
</feature>
<dbReference type="PANTHER" id="PTHR34285:SF6">
    <property type="entry name" value="TRANSMEMBRANE PROTEIN"/>
    <property type="match status" value="1"/>
</dbReference>
<gene>
    <name evidence="2" type="ORF">JCGZ_17469</name>
</gene>
<evidence type="ECO:0000256" key="1">
    <source>
        <dbReference type="SAM" id="MobiDB-lite"/>
    </source>
</evidence>
<dbReference type="STRING" id="180498.A0A067L9P3"/>
<dbReference type="AlphaFoldDB" id="A0A067L9P3"/>
<organism evidence="2 3">
    <name type="scientific">Jatropha curcas</name>
    <name type="common">Barbados nut</name>
    <dbReference type="NCBI Taxonomy" id="180498"/>
    <lineage>
        <taxon>Eukaryota</taxon>
        <taxon>Viridiplantae</taxon>
        <taxon>Streptophyta</taxon>
        <taxon>Embryophyta</taxon>
        <taxon>Tracheophyta</taxon>
        <taxon>Spermatophyta</taxon>
        <taxon>Magnoliopsida</taxon>
        <taxon>eudicotyledons</taxon>
        <taxon>Gunneridae</taxon>
        <taxon>Pentapetalae</taxon>
        <taxon>rosids</taxon>
        <taxon>fabids</taxon>
        <taxon>Malpighiales</taxon>
        <taxon>Euphorbiaceae</taxon>
        <taxon>Crotonoideae</taxon>
        <taxon>Jatropheae</taxon>
        <taxon>Jatropha</taxon>
    </lineage>
</organism>
<evidence type="ECO:0000313" key="2">
    <source>
        <dbReference type="EMBL" id="KDP45137.1"/>
    </source>
</evidence>
<feature type="compositionally biased region" description="Basic and acidic residues" evidence="1">
    <location>
        <begin position="345"/>
        <end position="377"/>
    </location>
</feature>
<dbReference type="EMBL" id="KK914235">
    <property type="protein sequence ID" value="KDP45137.1"/>
    <property type="molecule type" value="Genomic_DNA"/>
</dbReference>
<accession>A0A067L9P3</accession>
<dbReference type="KEGG" id="jcu:105645091"/>
<evidence type="ECO:0000313" key="3">
    <source>
        <dbReference type="Proteomes" id="UP000027138"/>
    </source>
</evidence>
<dbReference type="OrthoDB" id="693868at2759"/>
<reference evidence="2 3" key="1">
    <citation type="journal article" date="2014" name="PLoS ONE">
        <title>Global Analysis of Gene Expression Profiles in Physic Nut (Jatropha curcas L.) Seedlings Exposed to Salt Stress.</title>
        <authorList>
            <person name="Zhang L."/>
            <person name="Zhang C."/>
            <person name="Wu P."/>
            <person name="Chen Y."/>
            <person name="Li M."/>
            <person name="Jiang H."/>
            <person name="Wu G."/>
        </authorList>
    </citation>
    <scope>NUCLEOTIDE SEQUENCE [LARGE SCALE GENOMIC DNA]</scope>
    <source>
        <strain evidence="3">cv. GZQX0401</strain>
        <tissue evidence="2">Young leaves</tissue>
    </source>
</reference>
<protein>
    <submittedName>
        <fullName evidence="2">Uncharacterized protein</fullName>
    </submittedName>
</protein>
<keyword evidence="3" id="KW-1185">Reference proteome</keyword>
<dbReference type="Proteomes" id="UP000027138">
    <property type="component" value="Unassembled WGS sequence"/>
</dbReference>
<sequence>MKLSLNLQDEDNPRLKAKIPISMFDQPFTSIFSTAANSFSDFSFSVATNFPSGPSLKFTYNPSSTTDAFFSPISLSLKSGLGLFGSPQNSPLVFSANFSLSNSSPNVVIPTFSLHFKPNFGHFSLHKRTSPSSNPNPDSDSGTHLVSESNLDYSSSSNSEFVNGFAPDVPLGWQEVKLEPFTSKDKERSANANPSDIGIGFFADRQLVWRDAKKVGILSGVAVKARTILPLSKRVKVNLRWSVNLPDDWGIKRPYLIVNKIGIERVDKVEEIKENENNSAGDLELLKGMCFWMRRDLDKIERENKDMRRCLEEMRVGVSAKTSRGVSNGVVKNVVPASTDRLGEFEQWRSKKNEGNGRAEPKKPADRATDLESELQKAIKAAAS</sequence>